<feature type="domain" description="HipA N-terminal subdomain 1" evidence="5">
    <location>
        <begin position="7"/>
        <end position="103"/>
    </location>
</feature>
<feature type="domain" description="HipA-like C-terminal" evidence="4">
    <location>
        <begin position="144"/>
        <end position="361"/>
    </location>
</feature>
<keyword evidence="2" id="KW-0808">Transferase</keyword>
<evidence type="ECO:0000256" key="1">
    <source>
        <dbReference type="ARBA" id="ARBA00010164"/>
    </source>
</evidence>
<reference evidence="6 7" key="1">
    <citation type="submission" date="2020-04" db="EMBL/GenBank/DDBJ databases">
        <authorList>
            <person name="De Canck E."/>
        </authorList>
    </citation>
    <scope>NUCLEOTIDE SEQUENCE [LARGE SCALE GENOMIC DNA]</scope>
    <source>
        <strain evidence="6 7">LMG 28138</strain>
    </source>
</reference>
<evidence type="ECO:0000256" key="3">
    <source>
        <dbReference type="ARBA" id="ARBA00022777"/>
    </source>
</evidence>
<comment type="similarity">
    <text evidence="1">Belongs to the HipA Ser/Thr kinase family.</text>
</comment>
<evidence type="ECO:0000259" key="4">
    <source>
        <dbReference type="Pfam" id="PF07804"/>
    </source>
</evidence>
<dbReference type="Proteomes" id="UP000494115">
    <property type="component" value="Unassembled WGS sequence"/>
</dbReference>
<dbReference type="NCBIfam" id="TIGR03071">
    <property type="entry name" value="couple_hipA"/>
    <property type="match status" value="1"/>
</dbReference>
<proteinExistence type="inferred from homology"/>
<sequence length="409" mass="44593">MSSTRTLDVYVDSKPVGILAEEARASVLTYFPDVAASELVSLLLPVRVESYKWAAGLLPFFQMNLPEGFKKDLIRRRLGAHADVSDMGLLALTGANGIGRVRVLPHGAAPQFTSSNIDLATLLATVGARDNLLRQLEAGIAEGVSGVMPKTLTKPTDRATAWTDEFVVKTGPADLPGFAVNEYLCMEVARHAGLEVPETHLSDDGQVLAIRRFDRLKDGTQIAIEDFCALKGLDPVNKYKGTLEDLAKLSTTYISEPFRKESARRLFTLLLLNYALRNGDAHLKNFAVMYTSTDDVRLAPVYDVVTVTAYPEFASDIPALPLAGKRVWASGKLLMQYGGARLALSRTDMATCMAQVTEAVHKILPIVAKYAKRYPEFREIAKGMLNAWAQGLEDIKPDAKPGKTVPAAL</sequence>
<dbReference type="RefSeq" id="WP_281362418.1">
    <property type="nucleotide sequence ID" value="NZ_CADIKM010000018.1"/>
</dbReference>
<keyword evidence="7" id="KW-1185">Reference proteome</keyword>
<dbReference type="InterPro" id="IPR012893">
    <property type="entry name" value="HipA-like_C"/>
</dbReference>
<evidence type="ECO:0000259" key="5">
    <source>
        <dbReference type="Pfam" id="PF13657"/>
    </source>
</evidence>
<dbReference type="EMBL" id="CADIKM010000018">
    <property type="protein sequence ID" value="CAB3793923.1"/>
    <property type="molecule type" value="Genomic_DNA"/>
</dbReference>
<evidence type="ECO:0000313" key="6">
    <source>
        <dbReference type="EMBL" id="CAB3793923.1"/>
    </source>
</evidence>
<dbReference type="AlphaFoldDB" id="A0A6S7BAX4"/>
<dbReference type="Pfam" id="PF13657">
    <property type="entry name" value="Couple_hipA"/>
    <property type="match status" value="1"/>
</dbReference>
<dbReference type="GO" id="GO:0004674">
    <property type="term" value="F:protein serine/threonine kinase activity"/>
    <property type="evidence" value="ECO:0007669"/>
    <property type="project" value="TreeGrafter"/>
</dbReference>
<gene>
    <name evidence="6" type="ORF">LMG28138_03606</name>
</gene>
<evidence type="ECO:0000313" key="7">
    <source>
        <dbReference type="Proteomes" id="UP000494115"/>
    </source>
</evidence>
<evidence type="ECO:0000256" key="2">
    <source>
        <dbReference type="ARBA" id="ARBA00022679"/>
    </source>
</evidence>
<dbReference type="InterPro" id="IPR052028">
    <property type="entry name" value="HipA_Ser/Thr_kinase"/>
</dbReference>
<dbReference type="PANTHER" id="PTHR37419">
    <property type="entry name" value="SERINE/THREONINE-PROTEIN KINASE TOXIN HIPA"/>
    <property type="match status" value="1"/>
</dbReference>
<dbReference type="Pfam" id="PF07804">
    <property type="entry name" value="HipA_C"/>
    <property type="match status" value="1"/>
</dbReference>
<name>A0A6S7BAX4_9BURK</name>
<dbReference type="PANTHER" id="PTHR37419:SF1">
    <property type="entry name" value="SERINE_THREONINE-PROTEIN KINASE TOXIN HIPA"/>
    <property type="match status" value="1"/>
</dbReference>
<dbReference type="Gene3D" id="1.10.1070.20">
    <property type="match status" value="1"/>
</dbReference>
<dbReference type="InterPro" id="IPR017508">
    <property type="entry name" value="HipA_N1"/>
</dbReference>
<evidence type="ECO:0008006" key="8">
    <source>
        <dbReference type="Google" id="ProtNLM"/>
    </source>
</evidence>
<protein>
    <recommendedName>
        <fullName evidence="8">Serine/threonine-protein kinase toxin HipA</fullName>
    </recommendedName>
</protein>
<organism evidence="6 7">
    <name type="scientific">Pararobbsia alpina</name>
    <dbReference type="NCBI Taxonomy" id="621374"/>
    <lineage>
        <taxon>Bacteria</taxon>
        <taxon>Pseudomonadati</taxon>
        <taxon>Pseudomonadota</taxon>
        <taxon>Betaproteobacteria</taxon>
        <taxon>Burkholderiales</taxon>
        <taxon>Burkholderiaceae</taxon>
        <taxon>Pararobbsia</taxon>
    </lineage>
</organism>
<accession>A0A6S7BAX4</accession>
<keyword evidence="3" id="KW-0418">Kinase</keyword>
<dbReference type="GO" id="GO:0005829">
    <property type="term" value="C:cytosol"/>
    <property type="evidence" value="ECO:0007669"/>
    <property type="project" value="TreeGrafter"/>
</dbReference>